<dbReference type="Pfam" id="PF07886">
    <property type="entry name" value="BA14K"/>
    <property type="match status" value="2"/>
</dbReference>
<protein>
    <recommendedName>
        <fullName evidence="3">Lectin-like protein BA14k</fullName>
    </recommendedName>
</protein>
<dbReference type="EMBL" id="JACZEP010000005">
    <property type="protein sequence ID" value="MBE1206261.1"/>
    <property type="molecule type" value="Genomic_DNA"/>
</dbReference>
<comment type="subcellular location">
    <subcellularLocation>
        <location evidence="1">Membrane</location>
        <topology evidence="1">Single-pass membrane protein</topology>
    </subcellularLocation>
</comment>
<comment type="caution">
    <text evidence="7">The sequence shown here is derived from an EMBL/GenBank/DDBJ whole genome shotgun (WGS) entry which is preliminary data.</text>
</comment>
<dbReference type="GO" id="GO:0016020">
    <property type="term" value="C:membrane"/>
    <property type="evidence" value="ECO:0007669"/>
    <property type="project" value="UniProtKB-SubCell"/>
</dbReference>
<evidence type="ECO:0000313" key="7">
    <source>
        <dbReference type="EMBL" id="MBB6468756.1"/>
    </source>
</evidence>
<keyword evidence="10" id="KW-1185">Reference proteome</keyword>
<evidence type="ECO:0000256" key="1">
    <source>
        <dbReference type="ARBA" id="ARBA00004167"/>
    </source>
</evidence>
<dbReference type="RefSeq" id="WP_184771546.1">
    <property type="nucleotide sequence ID" value="NZ_JACHGI010000012.1"/>
</dbReference>
<name>A0A8E2BDJ8_9HYPH</name>
<evidence type="ECO:0000256" key="5">
    <source>
        <dbReference type="ARBA" id="ARBA00022734"/>
    </source>
</evidence>
<dbReference type="Proteomes" id="UP000532373">
    <property type="component" value="Unassembled WGS sequence"/>
</dbReference>
<reference evidence="7 9" key="1">
    <citation type="submission" date="2020-08" db="EMBL/GenBank/DDBJ databases">
        <title>Genomic Encyclopedia of Type Strains, Phase IV (KMG-IV): sequencing the most valuable type-strain genomes for metagenomic binning, comparative biology and taxonomic classification.</title>
        <authorList>
            <person name="Goeker M."/>
        </authorList>
    </citation>
    <scope>NUCLEOTIDE SEQUENCE [LARGE SCALE GENOMIC DNA]</scope>
    <source>
        <strain evidence="7 9">DSM 17454</strain>
    </source>
</reference>
<proteinExistence type="inferred from homology"/>
<accession>A0A8E2BDJ8</accession>
<keyword evidence="5" id="KW-0430">Lectin</keyword>
<dbReference type="InterPro" id="IPR012413">
    <property type="entry name" value="BA14K"/>
</dbReference>
<evidence type="ECO:0000256" key="4">
    <source>
        <dbReference type="ARBA" id="ARBA00022475"/>
    </source>
</evidence>
<evidence type="ECO:0000256" key="3">
    <source>
        <dbReference type="ARBA" id="ARBA00020552"/>
    </source>
</evidence>
<keyword evidence="4" id="KW-0472">Membrane</keyword>
<comment type="function">
    <text evidence="6">Has immunoglobulin-binding and hemagglutination properties, and can bind to mannose. Essential for virulence. May be involved in LPS biosynthesis or polysaccharide transport.</text>
</comment>
<dbReference type="Proteomes" id="UP000598227">
    <property type="component" value="Unassembled WGS sequence"/>
</dbReference>
<evidence type="ECO:0000313" key="8">
    <source>
        <dbReference type="EMBL" id="MBE1206261.1"/>
    </source>
</evidence>
<keyword evidence="4" id="KW-1003">Cell membrane</keyword>
<evidence type="ECO:0000256" key="2">
    <source>
        <dbReference type="ARBA" id="ARBA00010270"/>
    </source>
</evidence>
<dbReference type="EMBL" id="JACHGI010000012">
    <property type="protein sequence ID" value="MBB6468756.1"/>
    <property type="molecule type" value="Genomic_DNA"/>
</dbReference>
<reference evidence="8 10" key="2">
    <citation type="submission" date="2020-09" db="EMBL/GenBank/DDBJ databases">
        <title>Draft Genome Sequence of Aminobacter carboxidus type strain DSM 1086, a soil Gram-negative carboxydobacterium.</title>
        <authorList>
            <person name="Turrini P."/>
            <person name="Tescari M."/>
            <person name="Artuso I."/>
            <person name="Lugli G.A."/>
            <person name="Frangipani E."/>
            <person name="Ventura M."/>
            <person name="Visca P."/>
        </authorList>
    </citation>
    <scope>NUCLEOTIDE SEQUENCE [LARGE SCALE GENOMIC DNA]</scope>
    <source>
        <strain evidence="8 10">DSM 1086</strain>
    </source>
</reference>
<dbReference type="AlphaFoldDB" id="A0A8E2BDJ8"/>
<dbReference type="GO" id="GO:0030246">
    <property type="term" value="F:carbohydrate binding"/>
    <property type="evidence" value="ECO:0007669"/>
    <property type="project" value="UniProtKB-KW"/>
</dbReference>
<organism evidence="7 9">
    <name type="scientific">Aminobacter carboxidus</name>
    <dbReference type="NCBI Taxonomy" id="376165"/>
    <lineage>
        <taxon>Bacteria</taxon>
        <taxon>Pseudomonadati</taxon>
        <taxon>Pseudomonadota</taxon>
        <taxon>Alphaproteobacteria</taxon>
        <taxon>Hyphomicrobiales</taxon>
        <taxon>Phyllobacteriaceae</taxon>
        <taxon>Aminobacter</taxon>
    </lineage>
</organism>
<evidence type="ECO:0000313" key="9">
    <source>
        <dbReference type="Proteomes" id="UP000532373"/>
    </source>
</evidence>
<comment type="similarity">
    <text evidence="2">Belongs to the BA14k family.</text>
</comment>
<gene>
    <name evidence="7" type="ORF">HNQ96_004643</name>
    <name evidence="8" type="ORF">IHE39_18375</name>
</gene>
<evidence type="ECO:0000313" key="10">
    <source>
        <dbReference type="Proteomes" id="UP000598227"/>
    </source>
</evidence>
<evidence type="ECO:0000256" key="6">
    <source>
        <dbReference type="ARBA" id="ARBA00025321"/>
    </source>
</evidence>
<sequence length="207" mass="22632">MKLLLNALSSLGLALITFVGGLITATALFTAEPGHDLITDQSTLWTGRPVKVDVTEQKFERLPARPVSQKAFASETRVASGIKGLEPASGQPQEEDQAVTAHLQWCTEKYRSYRPDDNSYLSYSGRLRACVSPFMAQNVASNPMSGTGGAEVQAIQTSTISGDFVSAEVVYPAAGHVDYCFARYRSYRPEDNSYQPFDGGPRRQCRQ</sequence>